<dbReference type="PROSITE" id="PS50801">
    <property type="entry name" value="STAS"/>
    <property type="match status" value="1"/>
</dbReference>
<dbReference type="InterPro" id="IPR002645">
    <property type="entry name" value="STAS_dom"/>
</dbReference>
<proteinExistence type="predicted"/>
<dbReference type="SUPFAM" id="SSF52091">
    <property type="entry name" value="SpoIIaa-like"/>
    <property type="match status" value="1"/>
</dbReference>
<dbReference type="EMBL" id="MKQR01000005">
    <property type="protein sequence ID" value="OLR95050.1"/>
    <property type="molecule type" value="Genomic_DNA"/>
</dbReference>
<dbReference type="InterPro" id="IPR036513">
    <property type="entry name" value="STAS_dom_sf"/>
</dbReference>
<dbReference type="Pfam" id="PF01740">
    <property type="entry name" value="STAS"/>
    <property type="match status" value="1"/>
</dbReference>
<protein>
    <recommendedName>
        <fullName evidence="1">STAS domain-containing protein</fullName>
    </recommendedName>
</protein>
<dbReference type="STRING" id="1193682.BJP25_08850"/>
<gene>
    <name evidence="2" type="ORF">BJP25_08850</name>
</gene>
<feature type="domain" description="STAS" evidence="1">
    <location>
        <begin position="5"/>
        <end position="78"/>
    </location>
</feature>
<sequence length="100" mass="10536">MPTPLTLTTRTTDGATTLVAEGEVDLSNNATFTRALTDAITTAAPHPLTLDLRQVDFLDSGAIHTLFTHVDDLRLVAGPLLMPILTISGLAELATIDQPG</sequence>
<organism evidence="2 3">
    <name type="scientific">Actinokineospora bangkokensis</name>
    <dbReference type="NCBI Taxonomy" id="1193682"/>
    <lineage>
        <taxon>Bacteria</taxon>
        <taxon>Bacillati</taxon>
        <taxon>Actinomycetota</taxon>
        <taxon>Actinomycetes</taxon>
        <taxon>Pseudonocardiales</taxon>
        <taxon>Pseudonocardiaceae</taxon>
        <taxon>Actinokineospora</taxon>
    </lineage>
</organism>
<keyword evidence="3" id="KW-1185">Reference proteome</keyword>
<comment type="caution">
    <text evidence="2">The sequence shown here is derived from an EMBL/GenBank/DDBJ whole genome shotgun (WGS) entry which is preliminary data.</text>
</comment>
<name>A0A1Q9LSR8_9PSEU</name>
<dbReference type="AlphaFoldDB" id="A0A1Q9LSR8"/>
<evidence type="ECO:0000313" key="3">
    <source>
        <dbReference type="Proteomes" id="UP000186040"/>
    </source>
</evidence>
<evidence type="ECO:0000313" key="2">
    <source>
        <dbReference type="EMBL" id="OLR95050.1"/>
    </source>
</evidence>
<evidence type="ECO:0000259" key="1">
    <source>
        <dbReference type="PROSITE" id="PS50801"/>
    </source>
</evidence>
<dbReference type="Gene3D" id="3.30.750.24">
    <property type="entry name" value="STAS domain"/>
    <property type="match status" value="1"/>
</dbReference>
<dbReference type="Proteomes" id="UP000186040">
    <property type="component" value="Unassembled WGS sequence"/>
</dbReference>
<dbReference type="RefSeq" id="WP_075973284.1">
    <property type="nucleotide sequence ID" value="NZ_MKQR01000005.1"/>
</dbReference>
<accession>A0A1Q9LSR8</accession>
<reference evidence="2 3" key="1">
    <citation type="submission" date="2016-10" db="EMBL/GenBank/DDBJ databases">
        <title>The Draft Genome Sequence of Actinokineospora bangkokensis 44EHWT reveals the biosynthetic pathway of antifungal compounds Thailandins with unusual extender unit butylmalonyl-CoA.</title>
        <authorList>
            <person name="Greule A."/>
            <person name="Intra B."/>
            <person name="Flemming S."/>
            <person name="Rommel M.G."/>
            <person name="Panbangred W."/>
            <person name="Bechthold A."/>
        </authorList>
    </citation>
    <scope>NUCLEOTIDE SEQUENCE [LARGE SCALE GENOMIC DNA]</scope>
    <source>
        <strain evidence="2 3">44EHW</strain>
    </source>
</reference>